<evidence type="ECO:0000313" key="7">
    <source>
        <dbReference type="Proteomes" id="UP001611415"/>
    </source>
</evidence>
<dbReference type="PANTHER" id="PTHR43046:SF16">
    <property type="entry name" value="ADP-RIBOSE PYROPHOSPHATASE YJHB-RELATED"/>
    <property type="match status" value="1"/>
</dbReference>
<dbReference type="InterPro" id="IPR020476">
    <property type="entry name" value="Nudix_hydrolase"/>
</dbReference>
<evidence type="ECO:0000256" key="1">
    <source>
        <dbReference type="ARBA" id="ARBA00001946"/>
    </source>
</evidence>
<comment type="similarity">
    <text evidence="2 4">Belongs to the Nudix hydrolase family.</text>
</comment>
<comment type="cofactor">
    <cofactor evidence="1">
        <name>Mg(2+)</name>
        <dbReference type="ChEBI" id="CHEBI:18420"/>
    </cofactor>
</comment>
<reference evidence="6 7" key="1">
    <citation type="submission" date="2024-10" db="EMBL/GenBank/DDBJ databases">
        <title>The Natural Products Discovery Center: Release of the First 8490 Sequenced Strains for Exploring Actinobacteria Biosynthetic Diversity.</title>
        <authorList>
            <person name="Kalkreuter E."/>
            <person name="Kautsar S.A."/>
            <person name="Yang D."/>
            <person name="Bader C.D."/>
            <person name="Teijaro C.N."/>
            <person name="Fluegel L."/>
            <person name="Davis C.M."/>
            <person name="Simpson J.R."/>
            <person name="Lauterbach L."/>
            <person name="Steele A.D."/>
            <person name="Gui C."/>
            <person name="Meng S."/>
            <person name="Li G."/>
            <person name="Viehrig K."/>
            <person name="Ye F."/>
            <person name="Su P."/>
            <person name="Kiefer A.F."/>
            <person name="Nichols A."/>
            <person name="Cepeda A.J."/>
            <person name="Yan W."/>
            <person name="Fan B."/>
            <person name="Jiang Y."/>
            <person name="Adhikari A."/>
            <person name="Zheng C.-J."/>
            <person name="Schuster L."/>
            <person name="Cowan T.M."/>
            <person name="Smanski M.J."/>
            <person name="Chevrette M.G."/>
            <person name="De Carvalho L.P.S."/>
            <person name="Shen B."/>
        </authorList>
    </citation>
    <scope>NUCLEOTIDE SEQUENCE [LARGE SCALE GENOMIC DNA]</scope>
    <source>
        <strain evidence="6 7">NPDC019275</strain>
    </source>
</reference>
<dbReference type="SUPFAM" id="SSF55811">
    <property type="entry name" value="Nudix"/>
    <property type="match status" value="1"/>
</dbReference>
<comment type="caution">
    <text evidence="6">The sequence shown here is derived from an EMBL/GenBank/DDBJ whole genome shotgun (WGS) entry which is preliminary data.</text>
</comment>
<dbReference type="Pfam" id="PF00293">
    <property type="entry name" value="NUDIX"/>
    <property type="match status" value="1"/>
</dbReference>
<dbReference type="RefSeq" id="WP_397092507.1">
    <property type="nucleotide sequence ID" value="NZ_JBIRYO010000006.1"/>
</dbReference>
<protein>
    <submittedName>
        <fullName evidence="6">NUDIX hydrolase</fullName>
    </submittedName>
</protein>
<keyword evidence="3 4" id="KW-0378">Hydrolase</keyword>
<dbReference type="EMBL" id="JBIRYO010000006">
    <property type="protein sequence ID" value="MFI2473891.1"/>
    <property type="molecule type" value="Genomic_DNA"/>
</dbReference>
<name>A0ABW7WYI2_9NOCA</name>
<dbReference type="Gene3D" id="3.90.79.10">
    <property type="entry name" value="Nucleoside Triphosphate Pyrophosphohydrolase"/>
    <property type="match status" value="1"/>
</dbReference>
<dbReference type="PRINTS" id="PR00502">
    <property type="entry name" value="NUDIXFAMILY"/>
</dbReference>
<dbReference type="InterPro" id="IPR000086">
    <property type="entry name" value="NUDIX_hydrolase_dom"/>
</dbReference>
<dbReference type="PROSITE" id="PS51462">
    <property type="entry name" value="NUDIX"/>
    <property type="match status" value="1"/>
</dbReference>
<sequence>MSRTDYFHDPAAPAPNSIKVAVSALVQDEHGRILMIRRTDNDKYSIPGGGLEAGETVAQAVAREVMEETGIEVDATELIGVFSNPDHVIAYDDGEVRQEFSLCFRANPIGGAPRTSSESKEVRWVEPAALGELDVHPSIRLRISKGLEASGDPYFT</sequence>
<dbReference type="InterPro" id="IPR020084">
    <property type="entry name" value="NUDIX_hydrolase_CS"/>
</dbReference>
<dbReference type="Proteomes" id="UP001611415">
    <property type="component" value="Unassembled WGS sequence"/>
</dbReference>
<evidence type="ECO:0000313" key="6">
    <source>
        <dbReference type="EMBL" id="MFI2473891.1"/>
    </source>
</evidence>
<gene>
    <name evidence="6" type="ORF">ACH49W_10985</name>
</gene>
<evidence type="ECO:0000256" key="4">
    <source>
        <dbReference type="RuleBase" id="RU003476"/>
    </source>
</evidence>
<dbReference type="PANTHER" id="PTHR43046">
    <property type="entry name" value="GDP-MANNOSE MANNOSYL HYDROLASE"/>
    <property type="match status" value="1"/>
</dbReference>
<organism evidence="6 7">
    <name type="scientific">Nocardia xishanensis</name>
    <dbReference type="NCBI Taxonomy" id="238964"/>
    <lineage>
        <taxon>Bacteria</taxon>
        <taxon>Bacillati</taxon>
        <taxon>Actinomycetota</taxon>
        <taxon>Actinomycetes</taxon>
        <taxon>Mycobacteriales</taxon>
        <taxon>Nocardiaceae</taxon>
        <taxon>Nocardia</taxon>
    </lineage>
</organism>
<dbReference type="InterPro" id="IPR015797">
    <property type="entry name" value="NUDIX_hydrolase-like_dom_sf"/>
</dbReference>
<dbReference type="CDD" id="cd02883">
    <property type="entry name" value="NUDIX_Hydrolase"/>
    <property type="match status" value="1"/>
</dbReference>
<accession>A0ABW7WYI2</accession>
<evidence type="ECO:0000256" key="2">
    <source>
        <dbReference type="ARBA" id="ARBA00005582"/>
    </source>
</evidence>
<dbReference type="PROSITE" id="PS00893">
    <property type="entry name" value="NUDIX_BOX"/>
    <property type="match status" value="1"/>
</dbReference>
<keyword evidence="7" id="KW-1185">Reference proteome</keyword>
<feature type="domain" description="Nudix hydrolase" evidence="5">
    <location>
        <begin position="17"/>
        <end position="148"/>
    </location>
</feature>
<evidence type="ECO:0000256" key="3">
    <source>
        <dbReference type="ARBA" id="ARBA00022801"/>
    </source>
</evidence>
<evidence type="ECO:0000259" key="5">
    <source>
        <dbReference type="PROSITE" id="PS51462"/>
    </source>
</evidence>
<proteinExistence type="inferred from homology"/>
<dbReference type="GO" id="GO:0016787">
    <property type="term" value="F:hydrolase activity"/>
    <property type="evidence" value="ECO:0007669"/>
    <property type="project" value="UniProtKB-KW"/>
</dbReference>